<keyword evidence="2" id="KW-0805">Transcription regulation</keyword>
<evidence type="ECO:0000313" key="6">
    <source>
        <dbReference type="EMBL" id="GAP36289.1"/>
    </source>
</evidence>
<dbReference type="InterPro" id="IPR036390">
    <property type="entry name" value="WH_DNA-bd_sf"/>
</dbReference>
<dbReference type="InterPro" id="IPR036388">
    <property type="entry name" value="WH-like_DNA-bd_sf"/>
</dbReference>
<dbReference type="Gene3D" id="3.40.190.10">
    <property type="entry name" value="Periplasmic binding protein-like II"/>
    <property type="match status" value="2"/>
</dbReference>
<dbReference type="GO" id="GO:0003700">
    <property type="term" value="F:DNA-binding transcription factor activity"/>
    <property type="evidence" value="ECO:0007669"/>
    <property type="project" value="InterPro"/>
</dbReference>
<gene>
    <name evidence="6" type="ORF">ISF6_2129</name>
</gene>
<feature type="domain" description="HTH lysR-type" evidence="5">
    <location>
        <begin position="1"/>
        <end position="58"/>
    </location>
</feature>
<protein>
    <submittedName>
        <fullName evidence="6">LysR family transcriptional regulator y2377</fullName>
    </submittedName>
</protein>
<evidence type="ECO:0000256" key="1">
    <source>
        <dbReference type="ARBA" id="ARBA00009437"/>
    </source>
</evidence>
<dbReference type="PROSITE" id="PS50931">
    <property type="entry name" value="HTH_LYSR"/>
    <property type="match status" value="1"/>
</dbReference>
<name>A0A0K8P175_PISS1</name>
<proteinExistence type="inferred from homology"/>
<dbReference type="STRING" id="1547922.ISF6_2129"/>
<evidence type="ECO:0000256" key="2">
    <source>
        <dbReference type="ARBA" id="ARBA00023015"/>
    </source>
</evidence>
<evidence type="ECO:0000313" key="7">
    <source>
        <dbReference type="Proteomes" id="UP000037660"/>
    </source>
</evidence>
<dbReference type="SUPFAM" id="SSF46785">
    <property type="entry name" value="Winged helix' DNA-binding domain"/>
    <property type="match status" value="1"/>
</dbReference>
<comment type="caution">
    <text evidence="6">The sequence shown here is derived from an EMBL/GenBank/DDBJ whole genome shotgun (WGS) entry which is preliminary data.</text>
</comment>
<dbReference type="InterPro" id="IPR005119">
    <property type="entry name" value="LysR_subst-bd"/>
</dbReference>
<dbReference type="InterPro" id="IPR000847">
    <property type="entry name" value="LysR_HTH_N"/>
</dbReference>
<reference evidence="6 7" key="2">
    <citation type="journal article" date="2016" name="Science">
        <title>A bacterium that degrades and assimilates poly(ethylene terephthalate).</title>
        <authorList>
            <person name="Yoshida S."/>
            <person name="Hiraga K."/>
            <person name="Takehana T."/>
            <person name="Taniguchi I."/>
            <person name="Yamaji H."/>
            <person name="Maeda Y."/>
            <person name="Toyohara K."/>
            <person name="Miyamoto K."/>
            <person name="Kimura Y."/>
            <person name="Oda K."/>
        </authorList>
    </citation>
    <scope>NUCLEOTIDE SEQUENCE [LARGE SCALE GENOMIC DNA]</scope>
    <source>
        <strain evidence="7">NBRC 110686 / TISTR 2288 / 201-F6</strain>
    </source>
</reference>
<dbReference type="Gene3D" id="1.10.10.10">
    <property type="entry name" value="Winged helix-like DNA-binding domain superfamily/Winged helix DNA-binding domain"/>
    <property type="match status" value="1"/>
</dbReference>
<keyword evidence="4" id="KW-0804">Transcription</keyword>
<dbReference type="OrthoDB" id="9786526at2"/>
<evidence type="ECO:0000259" key="5">
    <source>
        <dbReference type="PROSITE" id="PS50931"/>
    </source>
</evidence>
<dbReference type="SUPFAM" id="SSF53850">
    <property type="entry name" value="Periplasmic binding protein-like II"/>
    <property type="match status" value="1"/>
</dbReference>
<evidence type="ECO:0000256" key="3">
    <source>
        <dbReference type="ARBA" id="ARBA00023125"/>
    </source>
</evidence>
<dbReference type="Pfam" id="PF00126">
    <property type="entry name" value="HTH_1"/>
    <property type="match status" value="1"/>
</dbReference>
<keyword evidence="7" id="KW-1185">Reference proteome</keyword>
<dbReference type="AlphaFoldDB" id="A0A0K8P175"/>
<keyword evidence="3" id="KW-0238">DNA-binding</keyword>
<comment type="similarity">
    <text evidence="1">Belongs to the LysR transcriptional regulatory family.</text>
</comment>
<accession>A0A0K8P175</accession>
<dbReference type="CDD" id="cd05466">
    <property type="entry name" value="PBP2_LTTR_substrate"/>
    <property type="match status" value="1"/>
</dbReference>
<dbReference type="Pfam" id="PF03466">
    <property type="entry name" value="LysR_substrate"/>
    <property type="match status" value="1"/>
</dbReference>
<organism evidence="6 7">
    <name type="scientific">Piscinibacter sakaiensis</name>
    <name type="common">Ideonella sakaiensis</name>
    <dbReference type="NCBI Taxonomy" id="1547922"/>
    <lineage>
        <taxon>Bacteria</taxon>
        <taxon>Pseudomonadati</taxon>
        <taxon>Pseudomonadota</taxon>
        <taxon>Betaproteobacteria</taxon>
        <taxon>Burkholderiales</taxon>
        <taxon>Sphaerotilaceae</taxon>
        <taxon>Piscinibacter</taxon>
    </lineage>
</organism>
<reference evidence="7" key="1">
    <citation type="submission" date="2015-07" db="EMBL/GenBank/DDBJ databases">
        <title>Discovery of a poly(ethylene terephthalate assimilation.</title>
        <authorList>
            <person name="Yoshida S."/>
            <person name="Hiraga K."/>
            <person name="Takehana T."/>
            <person name="Taniguchi I."/>
            <person name="Yamaji H."/>
            <person name="Maeda Y."/>
            <person name="Toyohara K."/>
            <person name="Miyamoto K."/>
            <person name="Kimura Y."/>
            <person name="Oda K."/>
        </authorList>
    </citation>
    <scope>NUCLEOTIDE SEQUENCE [LARGE SCALE GENOMIC DNA]</scope>
    <source>
        <strain evidence="7">NBRC 110686 / TISTR 2288 / 201-F6</strain>
    </source>
</reference>
<dbReference type="PANTHER" id="PTHR30126:SF94">
    <property type="entry name" value="LYSR FAMILY TRANSCRIPTIONAL REGULATOR"/>
    <property type="match status" value="1"/>
</dbReference>
<dbReference type="FunFam" id="1.10.10.10:FF:000001">
    <property type="entry name" value="LysR family transcriptional regulator"/>
    <property type="match status" value="1"/>
</dbReference>
<dbReference type="RefSeq" id="WP_054020281.1">
    <property type="nucleotide sequence ID" value="NZ_BBYR01000033.1"/>
</dbReference>
<sequence>MTLKQLEAFYWAATCGNFALAAERVHLSVSSLSKRIAELERSLGQALFDRAGHRAALTDAGLRLLPQAGALLQQADGLRQTMGQAPGLVGPCRLGVGELTALTWLPALVNALAEAHPALEVGVHVDIGEALSARLDRHELDVAVIAGPARRPSLVSTPLTQATFAWCARPDLAARLGGTVDAAALQAHPLVGLPAGSGITQLVDDWLRRSGAQAPRRLDCNHWGAIAGLLVHRGGIGLLPVAWAATLCGRGLLAPLDSPVPLGALDYALHCRRDDLRPLVQALRELTGRVADFTVSSSVF</sequence>
<dbReference type="EMBL" id="BBYR01000033">
    <property type="protein sequence ID" value="GAP36289.1"/>
    <property type="molecule type" value="Genomic_DNA"/>
</dbReference>
<dbReference type="GO" id="GO:0000976">
    <property type="term" value="F:transcription cis-regulatory region binding"/>
    <property type="evidence" value="ECO:0007669"/>
    <property type="project" value="TreeGrafter"/>
</dbReference>
<evidence type="ECO:0000256" key="4">
    <source>
        <dbReference type="ARBA" id="ARBA00023163"/>
    </source>
</evidence>
<dbReference type="Proteomes" id="UP000037660">
    <property type="component" value="Unassembled WGS sequence"/>
</dbReference>
<dbReference type="PANTHER" id="PTHR30126">
    <property type="entry name" value="HTH-TYPE TRANSCRIPTIONAL REGULATOR"/>
    <property type="match status" value="1"/>
</dbReference>